<organism evidence="1 2">
    <name type="scientific">Colletotrichum cuscutae</name>
    <dbReference type="NCBI Taxonomy" id="1209917"/>
    <lineage>
        <taxon>Eukaryota</taxon>
        <taxon>Fungi</taxon>
        <taxon>Dikarya</taxon>
        <taxon>Ascomycota</taxon>
        <taxon>Pezizomycotina</taxon>
        <taxon>Sordariomycetes</taxon>
        <taxon>Hypocreomycetidae</taxon>
        <taxon>Glomerellales</taxon>
        <taxon>Glomerellaceae</taxon>
        <taxon>Colletotrichum</taxon>
        <taxon>Colletotrichum acutatum species complex</taxon>
    </lineage>
</organism>
<sequence length="303" mass="34464">MFLSKIASLFFKNISAPGNETTKPQTIVMAPSDFNTQVLADQPSKMIQECDEVFKSIVKYPDEIPYHLAAIKVDHLWVHFRNWLNRHLKTTCDRPEPLSGLRAIDERISMGGEREKTNFVHDLKVLYHYLEKMASILLRGAENRLRGDEATRKDPLPLGSPIEIDYDIRLGPRSDLGWYMFFGIPMRLLLLESASFVFSEKDDEAADAYLAETVSKGAIEGGLITSIFTEPFLRKVRFPEVQASISFFSFGSAERSGWNDSRCFLKEETAIPTGFFESAARRPSSALGKYGYYRDLGNTVEHW</sequence>
<evidence type="ECO:0000313" key="2">
    <source>
        <dbReference type="Proteomes" id="UP001239213"/>
    </source>
</evidence>
<protein>
    <submittedName>
        <fullName evidence="1">Uncharacterized protein</fullName>
    </submittedName>
</protein>
<keyword evidence="2" id="KW-1185">Reference proteome</keyword>
<gene>
    <name evidence="1" type="ORF">CCUS01_11877</name>
</gene>
<comment type="caution">
    <text evidence="1">The sequence shown here is derived from an EMBL/GenBank/DDBJ whole genome shotgun (WGS) entry which is preliminary data.</text>
</comment>
<proteinExistence type="predicted"/>
<accession>A0AAI9XH72</accession>
<dbReference type="Proteomes" id="UP001239213">
    <property type="component" value="Unassembled WGS sequence"/>
</dbReference>
<dbReference type="AlphaFoldDB" id="A0AAI9XH72"/>
<evidence type="ECO:0000313" key="1">
    <source>
        <dbReference type="EMBL" id="KAK1448133.1"/>
    </source>
</evidence>
<name>A0AAI9XH72_9PEZI</name>
<reference evidence="1" key="1">
    <citation type="submission" date="2016-11" db="EMBL/GenBank/DDBJ databases">
        <title>The genome sequence of Colletotrichum cuscutae.</title>
        <authorList>
            <person name="Baroncelli R."/>
        </authorList>
    </citation>
    <scope>NUCLEOTIDE SEQUENCE</scope>
    <source>
        <strain evidence="1">IMI 304802</strain>
    </source>
</reference>
<dbReference type="EMBL" id="MPDP01000311">
    <property type="protein sequence ID" value="KAK1448133.1"/>
    <property type="molecule type" value="Genomic_DNA"/>
</dbReference>